<keyword evidence="8" id="KW-1185">Reference proteome</keyword>
<keyword evidence="3" id="KW-0511">Multifunctional enzyme</keyword>
<comment type="function">
    <text evidence="4">Catalyzes two steps in the biosynthesis of coenzyme A. In the first step cysteine is conjugated to 4'-phosphopantothenate to form 4-phosphopantothenoylcysteine, in the latter compound is decarboxylated to form 4'-phosphopantotheine.</text>
</comment>
<dbReference type="GO" id="GO:0046872">
    <property type="term" value="F:metal ion binding"/>
    <property type="evidence" value="ECO:0007669"/>
    <property type="project" value="UniProtKB-KW"/>
</dbReference>
<proteinExistence type="inferred from homology"/>
<keyword evidence="2 3" id="KW-0456">Lyase</keyword>
<comment type="function">
    <text evidence="3">Catalyzes two sequential steps in the biosynthesis of coenzyme A. In the first step cysteine is conjugated to 4'-phosphopantothenate to form 4-phosphopantothenoylcysteine. In the second step the latter compound is decarboxylated to form 4'-phosphopantotheine.</text>
</comment>
<dbReference type="GO" id="GO:0015941">
    <property type="term" value="P:pantothenate catabolic process"/>
    <property type="evidence" value="ECO:0007669"/>
    <property type="project" value="InterPro"/>
</dbReference>
<dbReference type="GO" id="GO:0015937">
    <property type="term" value="P:coenzyme A biosynthetic process"/>
    <property type="evidence" value="ECO:0007669"/>
    <property type="project" value="UniProtKB-UniRule"/>
</dbReference>
<evidence type="ECO:0000256" key="2">
    <source>
        <dbReference type="ARBA" id="ARBA00023239"/>
    </source>
</evidence>
<comment type="cofactor">
    <cofactor evidence="3">
        <name>FMN</name>
        <dbReference type="ChEBI" id="CHEBI:58210"/>
    </cofactor>
    <text evidence="3">Binds 1 FMN per subunit.</text>
</comment>
<dbReference type="EMBL" id="WSFT01000053">
    <property type="protein sequence ID" value="MBS4539733.1"/>
    <property type="molecule type" value="Genomic_DNA"/>
</dbReference>
<comment type="caution">
    <text evidence="7">The sequence shown here is derived from an EMBL/GenBank/DDBJ whole genome shotgun (WGS) entry which is preliminary data.</text>
</comment>
<gene>
    <name evidence="3 7" type="primary">coaBC</name>
    <name evidence="7" type="ORF">GOQ27_14765</name>
</gene>
<dbReference type="HAMAP" id="MF_02225">
    <property type="entry name" value="CoaBC"/>
    <property type="match status" value="1"/>
</dbReference>
<evidence type="ECO:0000313" key="8">
    <source>
        <dbReference type="Proteomes" id="UP000724672"/>
    </source>
</evidence>
<dbReference type="RefSeq" id="WP_203367650.1">
    <property type="nucleotide sequence ID" value="NZ_WSFT01000053.1"/>
</dbReference>
<dbReference type="InterPro" id="IPR036551">
    <property type="entry name" value="Flavin_trans-like"/>
</dbReference>
<comment type="similarity">
    <text evidence="3 4">In the N-terminal section; belongs to the HFCD (homo-oligomeric flavin containing Cys decarboxylase) superfamily.</text>
</comment>
<dbReference type="Proteomes" id="UP000724672">
    <property type="component" value="Unassembled WGS sequence"/>
</dbReference>
<dbReference type="AlphaFoldDB" id="A0A942UVA0"/>
<dbReference type="SUPFAM" id="SSF102645">
    <property type="entry name" value="CoaB-like"/>
    <property type="match status" value="1"/>
</dbReference>
<dbReference type="NCBIfam" id="TIGR00521">
    <property type="entry name" value="coaBC_dfp"/>
    <property type="match status" value="1"/>
</dbReference>
<dbReference type="Gene3D" id="3.40.50.1950">
    <property type="entry name" value="Flavin prenyltransferase-like"/>
    <property type="match status" value="1"/>
</dbReference>
<feature type="binding site" evidence="3">
    <location>
        <position position="288"/>
    </location>
    <ligand>
        <name>CTP</name>
        <dbReference type="ChEBI" id="CHEBI:37563"/>
    </ligand>
</feature>
<evidence type="ECO:0000259" key="5">
    <source>
        <dbReference type="Pfam" id="PF02441"/>
    </source>
</evidence>
<comment type="cofactor">
    <cofactor evidence="3">
        <name>Mg(2+)</name>
        <dbReference type="ChEBI" id="CHEBI:18420"/>
    </cofactor>
</comment>
<evidence type="ECO:0000259" key="6">
    <source>
        <dbReference type="Pfam" id="PF04127"/>
    </source>
</evidence>
<comment type="catalytic activity">
    <reaction evidence="3 4">
        <text>N-[(R)-4-phosphopantothenoyl]-L-cysteine + H(+) = (R)-4'-phosphopantetheine + CO2</text>
        <dbReference type="Rhea" id="RHEA:16793"/>
        <dbReference type="ChEBI" id="CHEBI:15378"/>
        <dbReference type="ChEBI" id="CHEBI:16526"/>
        <dbReference type="ChEBI" id="CHEBI:59458"/>
        <dbReference type="ChEBI" id="CHEBI:61723"/>
        <dbReference type="EC" id="4.1.1.36"/>
    </reaction>
</comment>
<dbReference type="Pfam" id="PF02441">
    <property type="entry name" value="Flavoprotein"/>
    <property type="match status" value="1"/>
</dbReference>
<evidence type="ECO:0000256" key="4">
    <source>
        <dbReference type="RuleBase" id="RU364078"/>
    </source>
</evidence>
<feature type="binding site" evidence="3">
    <location>
        <position position="278"/>
    </location>
    <ligand>
        <name>CTP</name>
        <dbReference type="ChEBI" id="CHEBI:37563"/>
    </ligand>
</feature>
<evidence type="ECO:0000256" key="1">
    <source>
        <dbReference type="ARBA" id="ARBA00022793"/>
    </source>
</evidence>
<feature type="region of interest" description="Phosphopantothenoylcysteine decarboxylase" evidence="3">
    <location>
        <begin position="1"/>
        <end position="189"/>
    </location>
</feature>
<dbReference type="Pfam" id="PF04127">
    <property type="entry name" value="DFP"/>
    <property type="match status" value="1"/>
</dbReference>
<dbReference type="PANTHER" id="PTHR14359:SF6">
    <property type="entry name" value="PHOSPHOPANTOTHENOYLCYSTEINE DECARBOXYLASE"/>
    <property type="match status" value="1"/>
</dbReference>
<feature type="binding site" evidence="3">
    <location>
        <position position="340"/>
    </location>
    <ligand>
        <name>CTP</name>
        <dbReference type="ChEBI" id="CHEBI:37563"/>
    </ligand>
</feature>
<dbReference type="GO" id="GO:0071513">
    <property type="term" value="C:phosphopantothenoylcysteine decarboxylase complex"/>
    <property type="evidence" value="ECO:0007669"/>
    <property type="project" value="TreeGrafter"/>
</dbReference>
<dbReference type="InterPro" id="IPR003382">
    <property type="entry name" value="Flavoprotein"/>
</dbReference>
<dbReference type="GO" id="GO:0004632">
    <property type="term" value="F:phosphopantothenate--cysteine ligase activity"/>
    <property type="evidence" value="ECO:0007669"/>
    <property type="project" value="UniProtKB-UniRule"/>
</dbReference>
<dbReference type="Gene3D" id="3.40.50.10300">
    <property type="entry name" value="CoaB-like"/>
    <property type="match status" value="1"/>
</dbReference>
<comment type="pathway">
    <text evidence="3 4">Cofactor biosynthesis; coenzyme A biosynthesis; CoA from (R)-pantothenate: step 3/5.</text>
</comment>
<accession>A0A942UVA0</accession>
<name>A0A942UVA0_9FIRM</name>
<keyword evidence="3 4" id="KW-0436">Ligase</keyword>
<reference evidence="7" key="1">
    <citation type="submission" date="2019-12" db="EMBL/GenBank/DDBJ databases">
        <title>Clostridiaceae gen. nov. sp. nov., isolated from sediment in Xinjiang, China.</title>
        <authorList>
            <person name="Zhang R."/>
        </authorList>
    </citation>
    <scope>NUCLEOTIDE SEQUENCE</scope>
    <source>
        <strain evidence="7">D2Q-11</strain>
    </source>
</reference>
<keyword evidence="3 4" id="KW-0288">FMN</keyword>
<dbReference type="GO" id="GO:0004633">
    <property type="term" value="F:phosphopantothenoylcysteine decarboxylase activity"/>
    <property type="evidence" value="ECO:0007669"/>
    <property type="project" value="UniProtKB-UniRule"/>
</dbReference>
<feature type="binding site" evidence="3">
    <location>
        <position position="322"/>
    </location>
    <ligand>
        <name>CTP</name>
        <dbReference type="ChEBI" id="CHEBI:37563"/>
    </ligand>
</feature>
<keyword evidence="3" id="KW-0479">Metal-binding</keyword>
<feature type="domain" description="Flavoprotein" evidence="5">
    <location>
        <begin position="5"/>
        <end position="179"/>
    </location>
</feature>
<comment type="catalytic activity">
    <reaction evidence="3 4">
        <text>(R)-4'-phosphopantothenate + L-cysteine + CTP = N-[(R)-4-phosphopantothenoyl]-L-cysteine + CMP + diphosphate + H(+)</text>
        <dbReference type="Rhea" id="RHEA:19397"/>
        <dbReference type="ChEBI" id="CHEBI:10986"/>
        <dbReference type="ChEBI" id="CHEBI:15378"/>
        <dbReference type="ChEBI" id="CHEBI:33019"/>
        <dbReference type="ChEBI" id="CHEBI:35235"/>
        <dbReference type="ChEBI" id="CHEBI:37563"/>
        <dbReference type="ChEBI" id="CHEBI:59458"/>
        <dbReference type="ChEBI" id="CHEBI:60377"/>
        <dbReference type="EC" id="6.3.2.5"/>
    </reaction>
</comment>
<comment type="caution">
    <text evidence="3">Lacks conserved residue(s) required for the propagation of feature annotation.</text>
</comment>
<evidence type="ECO:0000256" key="3">
    <source>
        <dbReference type="HAMAP-Rule" id="MF_02225"/>
    </source>
</evidence>
<feature type="region of interest" description="Phosphopantothenate--cysteine ligase" evidence="3">
    <location>
        <begin position="190"/>
        <end position="393"/>
    </location>
</feature>
<dbReference type="EC" id="6.3.2.5" evidence="3"/>
<organism evidence="7 8">
    <name type="scientific">Anaeromonas frigoriresistens</name>
    <dbReference type="NCBI Taxonomy" id="2683708"/>
    <lineage>
        <taxon>Bacteria</taxon>
        <taxon>Bacillati</taxon>
        <taxon>Bacillota</taxon>
        <taxon>Tissierellia</taxon>
        <taxon>Tissierellales</taxon>
        <taxon>Thermohalobacteraceae</taxon>
        <taxon>Anaeromonas</taxon>
    </lineage>
</organism>
<dbReference type="InterPro" id="IPR005252">
    <property type="entry name" value="CoaBC"/>
</dbReference>
<sequence>MLKDKNIVLGVTGGIAVYKAVDVVSRLKKLNANIDIIMTESATKFVTPLTFQSMSQNFVTVDMFKEPLKWDIEHISLAQKADIFLIVPATANIIGKVANGIADDMLSTTIMATKSQVIFAPAMNTQMFMNPLYKQNMEKLQNLGYEFIPPGEGRLACGDIGPGKLADPQTIVDYVVDHFNKKKDFKGKDVLITAGPTLEAIDPVRYITNHSSGKMGYSLAEEARDRGANVTLITGPTNLQKPSGVKVIDIKTTEEMYEQTIKYFSSTNILIKAAAPSDYRPLYYSKNKIKKSEGDMSIEFTRNPDILRKCGEIKKAQKIIGFAAETEHMEEYANGKMKNKNLDMIVANNISEKGAGFKGDTNKAIILKNDGTRKEYPLMSKKNLAKIILDNIK</sequence>
<feature type="binding site" evidence="3">
    <location>
        <begin position="304"/>
        <end position="307"/>
    </location>
    <ligand>
        <name>CTP</name>
        <dbReference type="ChEBI" id="CHEBI:37563"/>
    </ligand>
</feature>
<dbReference type="InterPro" id="IPR035929">
    <property type="entry name" value="CoaB-like_sf"/>
</dbReference>
<feature type="binding site" evidence="3">
    <location>
        <position position="336"/>
    </location>
    <ligand>
        <name>CTP</name>
        <dbReference type="ChEBI" id="CHEBI:37563"/>
    </ligand>
</feature>
<dbReference type="SUPFAM" id="SSF52507">
    <property type="entry name" value="Homo-oligomeric flavin-containing Cys decarboxylases, HFCD"/>
    <property type="match status" value="1"/>
</dbReference>
<keyword evidence="3 4" id="KW-0285">Flavoprotein</keyword>
<dbReference type="InterPro" id="IPR007085">
    <property type="entry name" value="DNA/pantothenate-metab_flavo_C"/>
</dbReference>
<keyword evidence="3" id="KW-0460">Magnesium</keyword>
<feature type="active site" description="Proton donor" evidence="3">
    <location>
        <position position="157"/>
    </location>
</feature>
<comment type="pathway">
    <text evidence="3 4">Cofactor biosynthesis; coenzyme A biosynthesis; CoA from (R)-pantothenate: step 2/5.</text>
</comment>
<comment type="similarity">
    <text evidence="3 4">In the C-terminal section; belongs to the PPC synthetase family.</text>
</comment>
<feature type="domain" description="DNA/pantothenate metabolism flavoprotein C-terminal" evidence="6">
    <location>
        <begin position="186"/>
        <end position="392"/>
    </location>
</feature>
<dbReference type="EC" id="4.1.1.36" evidence="3"/>
<evidence type="ECO:0000313" key="7">
    <source>
        <dbReference type="EMBL" id="MBS4539733.1"/>
    </source>
</evidence>
<dbReference type="GO" id="GO:0010181">
    <property type="term" value="F:FMN binding"/>
    <property type="evidence" value="ECO:0007669"/>
    <property type="project" value="UniProtKB-UniRule"/>
</dbReference>
<keyword evidence="1 3" id="KW-0210">Decarboxylase</keyword>
<protein>
    <recommendedName>
        <fullName evidence="3">Coenzyme A biosynthesis bifunctional protein CoaBC</fullName>
    </recommendedName>
    <alternativeName>
        <fullName evidence="3">DNA/pantothenate metabolism flavoprotein</fullName>
    </alternativeName>
    <alternativeName>
        <fullName evidence="3">Phosphopantothenoylcysteine synthetase/decarboxylase</fullName>
        <shortName evidence="3">PPCS-PPCDC</shortName>
    </alternativeName>
    <domain>
        <recommendedName>
            <fullName evidence="3">Phosphopantothenoylcysteine decarboxylase</fullName>
            <shortName evidence="3">PPC decarboxylase</shortName>
            <shortName evidence="3">PPC-DC</shortName>
            <ecNumber evidence="3">4.1.1.36</ecNumber>
        </recommendedName>
        <alternativeName>
            <fullName evidence="3">CoaC</fullName>
        </alternativeName>
    </domain>
    <domain>
        <recommendedName>
            <fullName evidence="3">Phosphopantothenate--cysteine ligase</fullName>
            <ecNumber evidence="3">6.3.2.5</ecNumber>
        </recommendedName>
        <alternativeName>
            <fullName evidence="3">CoaB</fullName>
        </alternativeName>
        <alternativeName>
            <fullName evidence="3">Phosphopantothenoylcysteine synthetase</fullName>
            <shortName evidence="3">PPC synthetase</shortName>
            <shortName evidence="3">PPC-S</shortName>
        </alternativeName>
    </domain>
</protein>
<dbReference type="PANTHER" id="PTHR14359">
    <property type="entry name" value="HOMO-OLIGOMERIC FLAVIN CONTAINING CYS DECARBOXYLASE FAMILY"/>
    <property type="match status" value="1"/>
</dbReference>